<dbReference type="PANTHER" id="PTHR40866:SF1">
    <property type="entry name" value="BED-TYPE DOMAIN-CONTAINING PROTEIN"/>
    <property type="match status" value="1"/>
</dbReference>
<evidence type="ECO:0000256" key="1">
    <source>
        <dbReference type="SAM" id="MobiDB-lite"/>
    </source>
</evidence>
<evidence type="ECO:0000313" key="3">
    <source>
        <dbReference type="EMBL" id="KAF0726804.1"/>
    </source>
</evidence>
<dbReference type="InterPro" id="IPR013103">
    <property type="entry name" value="RVT_2"/>
</dbReference>
<evidence type="ECO:0000313" key="4">
    <source>
        <dbReference type="Proteomes" id="UP000481153"/>
    </source>
</evidence>
<feature type="region of interest" description="Disordered" evidence="1">
    <location>
        <begin position="125"/>
        <end position="161"/>
    </location>
</feature>
<reference evidence="3 4" key="1">
    <citation type="submission" date="2019-07" db="EMBL/GenBank/DDBJ databases">
        <title>Genomics analysis of Aphanomyces spp. identifies a new class of oomycete effector associated with host adaptation.</title>
        <authorList>
            <person name="Gaulin E."/>
        </authorList>
    </citation>
    <scope>NUCLEOTIDE SEQUENCE [LARGE SCALE GENOMIC DNA]</scope>
    <source>
        <strain evidence="3 4">ATCC 201684</strain>
    </source>
</reference>
<dbReference type="VEuPathDB" id="FungiDB:AeMF1_013866"/>
<dbReference type="AlphaFoldDB" id="A0A6G0WHX1"/>
<comment type="caution">
    <text evidence="3">The sequence shown here is derived from an EMBL/GenBank/DDBJ whole genome shotgun (WGS) entry which is preliminary data.</text>
</comment>
<keyword evidence="4" id="KW-1185">Reference proteome</keyword>
<accession>A0A6G0WHX1</accession>
<evidence type="ECO:0000259" key="2">
    <source>
        <dbReference type="Pfam" id="PF07727"/>
    </source>
</evidence>
<proteinExistence type="predicted"/>
<sequence length="360" mass="40894">MHYTAIFAAFQRLEKKIPLLAMAPLLDDDKLDAPANVNFICETLKIYGSCIENFAFFVGDNCSTNGAIARLCRVALVGCYLYKFNLAVKRWLLPFEEDLTLINDLLRRRRSLGFARLLSCAETVPPTRYPDDPPPAQYDRRGSKSSLDDDDDSEDVKEHPRRSKRLMTLAQRYSEGFSMAVVDMCFLVEGTPRNYNEAVKGPEASKWTKAIDEELAALNDYGTWEETDVVPKRALDTTWEFKIKTDKDGNVARRKASLVIRGYMQIPGVDFGDTCAHVARVNSMRCVLAIAASRDYEIKKFDVDSAFLNPAIDYEIYIKKQSHNSLFEVAEEFVRSASITSMLEHSIDQLHRSMWHKIAG</sequence>
<dbReference type="PANTHER" id="PTHR40866">
    <property type="entry name" value="BED-TYPE DOMAIN-CONTAINING PROTEIN"/>
    <property type="match status" value="1"/>
</dbReference>
<feature type="domain" description="Reverse transcriptase Ty1/copia-type" evidence="2">
    <location>
        <begin position="232"/>
        <end position="321"/>
    </location>
</feature>
<gene>
    <name evidence="3" type="ORF">Ae201684_015060</name>
</gene>
<dbReference type="Pfam" id="PF07727">
    <property type="entry name" value="RVT_2"/>
    <property type="match status" value="1"/>
</dbReference>
<dbReference type="Proteomes" id="UP000481153">
    <property type="component" value="Unassembled WGS sequence"/>
</dbReference>
<dbReference type="EMBL" id="VJMJ01000207">
    <property type="protein sequence ID" value="KAF0726804.1"/>
    <property type="molecule type" value="Genomic_DNA"/>
</dbReference>
<protein>
    <recommendedName>
        <fullName evidence="2">Reverse transcriptase Ty1/copia-type domain-containing protein</fullName>
    </recommendedName>
</protein>
<organism evidence="3 4">
    <name type="scientific">Aphanomyces euteiches</name>
    <dbReference type="NCBI Taxonomy" id="100861"/>
    <lineage>
        <taxon>Eukaryota</taxon>
        <taxon>Sar</taxon>
        <taxon>Stramenopiles</taxon>
        <taxon>Oomycota</taxon>
        <taxon>Saprolegniomycetes</taxon>
        <taxon>Saprolegniales</taxon>
        <taxon>Verrucalvaceae</taxon>
        <taxon>Aphanomyces</taxon>
    </lineage>
</organism>
<name>A0A6G0WHX1_9STRA</name>